<dbReference type="Proteomes" id="UP000886251">
    <property type="component" value="Unassembled WGS sequence"/>
</dbReference>
<dbReference type="InterPro" id="IPR038530">
    <property type="entry name" value="NiFe-hyd_HybE_sf"/>
</dbReference>
<comment type="similarity">
    <text evidence="1">Belongs to the HupJ family.</text>
</comment>
<protein>
    <submittedName>
        <fullName evidence="2">[NiFe]-hydrogenase assembly, chaperone, HybE</fullName>
    </submittedName>
</protein>
<dbReference type="Pfam" id="PF11939">
    <property type="entry name" value="NiFe-hyd_HybE"/>
    <property type="match status" value="1"/>
</dbReference>
<evidence type="ECO:0000256" key="1">
    <source>
        <dbReference type="ARBA" id="ARBA00006532"/>
    </source>
</evidence>
<gene>
    <name evidence="2" type="primary">hybE</name>
    <name evidence="2" type="ORF">ENI96_04290</name>
</gene>
<dbReference type="Gene3D" id="3.30.1460.40">
    <property type="entry name" value="[NiFe]-hydrogenase assembly chaperone, HybE"/>
    <property type="match status" value="1"/>
</dbReference>
<proteinExistence type="inferred from homology"/>
<dbReference type="InterPro" id="IPR023994">
    <property type="entry name" value="NiFe-hyd_HybE"/>
</dbReference>
<evidence type="ECO:0000313" key="2">
    <source>
        <dbReference type="EMBL" id="HEB95634.1"/>
    </source>
</evidence>
<organism evidence="2">
    <name type="scientific">Sedimenticola thiotaurini</name>
    <dbReference type="NCBI Taxonomy" id="1543721"/>
    <lineage>
        <taxon>Bacteria</taxon>
        <taxon>Pseudomonadati</taxon>
        <taxon>Pseudomonadota</taxon>
        <taxon>Gammaproteobacteria</taxon>
        <taxon>Chromatiales</taxon>
        <taxon>Sedimenticolaceae</taxon>
        <taxon>Sedimenticola</taxon>
    </lineage>
</organism>
<sequence>MQRSGWQTAPPSLADDQALIGALVALHRRLNERHFLHDPMSNQALGIQARACRRVDGWRAVLLLTPWMLSRLLLPERDPGLALPAGWEAGRRAGAGYQVLGPGMEIVLLGQPQRAHLNFDATLGHYLLQPLVLNMAPYASAEAVFQAWNRVIETRDRNMERARRDCPWQREISRRELFHGPDLG</sequence>
<accession>A0A831RN87</accession>
<comment type="caution">
    <text evidence="2">The sequence shown here is derived from an EMBL/GenBank/DDBJ whole genome shotgun (WGS) entry which is preliminary data.</text>
</comment>
<reference evidence="2" key="1">
    <citation type="journal article" date="2020" name="mSystems">
        <title>Genome- and Community-Level Interaction Insights into Carbon Utilization and Element Cycling Functions of Hydrothermarchaeota in Hydrothermal Sediment.</title>
        <authorList>
            <person name="Zhou Z."/>
            <person name="Liu Y."/>
            <person name="Xu W."/>
            <person name="Pan J."/>
            <person name="Luo Z.H."/>
            <person name="Li M."/>
        </authorList>
    </citation>
    <scope>NUCLEOTIDE SEQUENCE [LARGE SCALE GENOMIC DNA]</scope>
    <source>
        <strain evidence="2">HyVt-443</strain>
    </source>
</reference>
<dbReference type="EMBL" id="DRKP01000051">
    <property type="protein sequence ID" value="HEB95634.1"/>
    <property type="molecule type" value="Genomic_DNA"/>
</dbReference>
<dbReference type="AlphaFoldDB" id="A0A831RN87"/>
<name>A0A831RN87_9GAMM</name>